<dbReference type="EC" id="2.7.11.1" evidence="3"/>
<dbReference type="InterPro" id="IPR008271">
    <property type="entry name" value="Ser/Thr_kinase_AS"/>
</dbReference>
<dbReference type="GO" id="GO:0004674">
    <property type="term" value="F:protein serine/threonine kinase activity"/>
    <property type="evidence" value="ECO:0007669"/>
    <property type="project" value="UniProtKB-KW"/>
</dbReference>
<evidence type="ECO:0000256" key="14">
    <source>
        <dbReference type="SAM" id="MobiDB-lite"/>
    </source>
</evidence>
<evidence type="ECO:0000256" key="4">
    <source>
        <dbReference type="ARBA" id="ARBA00022527"/>
    </source>
</evidence>
<feature type="compositionally biased region" description="Basic and acidic residues" evidence="14">
    <location>
        <begin position="1177"/>
        <end position="1188"/>
    </location>
</feature>
<dbReference type="Proteomes" id="UP001295684">
    <property type="component" value="Unassembled WGS sequence"/>
</dbReference>
<evidence type="ECO:0000256" key="3">
    <source>
        <dbReference type="ARBA" id="ARBA00012513"/>
    </source>
</evidence>
<dbReference type="PROSITE" id="PS00108">
    <property type="entry name" value="PROTEIN_KINASE_ST"/>
    <property type="match status" value="1"/>
</dbReference>
<keyword evidence="6" id="KW-0479">Metal-binding</keyword>
<feature type="region of interest" description="Disordered" evidence="14">
    <location>
        <begin position="934"/>
        <end position="957"/>
    </location>
</feature>
<dbReference type="Gene3D" id="3.30.200.20">
    <property type="entry name" value="Phosphorylase Kinase, domain 1"/>
    <property type="match status" value="1"/>
</dbReference>
<dbReference type="GO" id="GO:0046872">
    <property type="term" value="F:metal ion binding"/>
    <property type="evidence" value="ECO:0007669"/>
    <property type="project" value="UniProtKB-KW"/>
</dbReference>
<feature type="region of interest" description="Disordered" evidence="14">
    <location>
        <begin position="477"/>
        <end position="656"/>
    </location>
</feature>
<evidence type="ECO:0000256" key="13">
    <source>
        <dbReference type="PROSITE-ProRule" id="PRU10141"/>
    </source>
</evidence>
<feature type="compositionally biased region" description="Basic and acidic residues" evidence="14">
    <location>
        <begin position="873"/>
        <end position="892"/>
    </location>
</feature>
<feature type="compositionally biased region" description="Polar residues" evidence="14">
    <location>
        <begin position="340"/>
        <end position="358"/>
    </location>
</feature>
<feature type="compositionally biased region" description="Polar residues" evidence="14">
    <location>
        <begin position="1190"/>
        <end position="1205"/>
    </location>
</feature>
<evidence type="ECO:0000256" key="2">
    <source>
        <dbReference type="ARBA" id="ARBA00010886"/>
    </source>
</evidence>
<evidence type="ECO:0000256" key="1">
    <source>
        <dbReference type="ARBA" id="ARBA00001946"/>
    </source>
</evidence>
<evidence type="ECO:0000256" key="11">
    <source>
        <dbReference type="ARBA" id="ARBA00047899"/>
    </source>
</evidence>
<evidence type="ECO:0000256" key="7">
    <source>
        <dbReference type="ARBA" id="ARBA00022741"/>
    </source>
</evidence>
<keyword evidence="7 13" id="KW-0547">Nucleotide-binding</keyword>
<feature type="compositionally biased region" description="Basic and acidic residues" evidence="14">
    <location>
        <begin position="834"/>
        <end position="846"/>
    </location>
</feature>
<keyword evidence="10" id="KW-0460">Magnesium</keyword>
<evidence type="ECO:0000313" key="16">
    <source>
        <dbReference type="EMBL" id="CAI2360171.1"/>
    </source>
</evidence>
<comment type="cofactor">
    <cofactor evidence="1">
        <name>Mg(2+)</name>
        <dbReference type="ChEBI" id="CHEBI:18420"/>
    </cofactor>
</comment>
<dbReference type="CDD" id="cd08215">
    <property type="entry name" value="STKc_Nek"/>
    <property type="match status" value="1"/>
</dbReference>
<feature type="compositionally biased region" description="Basic and acidic residues" evidence="14">
    <location>
        <begin position="396"/>
        <end position="434"/>
    </location>
</feature>
<dbReference type="Gene3D" id="1.10.510.10">
    <property type="entry name" value="Transferase(Phosphotransferase) domain 1"/>
    <property type="match status" value="1"/>
</dbReference>
<dbReference type="Pfam" id="PF00069">
    <property type="entry name" value="Pkinase"/>
    <property type="match status" value="1"/>
</dbReference>
<feature type="compositionally biased region" description="Basic and acidic residues" evidence="14">
    <location>
        <begin position="558"/>
        <end position="567"/>
    </location>
</feature>
<comment type="catalytic activity">
    <reaction evidence="11">
        <text>L-threonyl-[protein] + ATP = O-phospho-L-threonyl-[protein] + ADP + H(+)</text>
        <dbReference type="Rhea" id="RHEA:46608"/>
        <dbReference type="Rhea" id="RHEA-COMP:11060"/>
        <dbReference type="Rhea" id="RHEA-COMP:11605"/>
        <dbReference type="ChEBI" id="CHEBI:15378"/>
        <dbReference type="ChEBI" id="CHEBI:30013"/>
        <dbReference type="ChEBI" id="CHEBI:30616"/>
        <dbReference type="ChEBI" id="CHEBI:61977"/>
        <dbReference type="ChEBI" id="CHEBI:456216"/>
        <dbReference type="EC" id="2.7.11.1"/>
    </reaction>
</comment>
<feature type="region of interest" description="Disordered" evidence="14">
    <location>
        <begin position="826"/>
        <end position="903"/>
    </location>
</feature>
<dbReference type="InterPro" id="IPR017441">
    <property type="entry name" value="Protein_kinase_ATP_BS"/>
</dbReference>
<feature type="compositionally biased region" description="Polar residues" evidence="14">
    <location>
        <begin position="753"/>
        <end position="767"/>
    </location>
</feature>
<comment type="catalytic activity">
    <reaction evidence="12">
        <text>L-seryl-[protein] + ATP = O-phospho-L-seryl-[protein] + ADP + H(+)</text>
        <dbReference type="Rhea" id="RHEA:17989"/>
        <dbReference type="Rhea" id="RHEA-COMP:9863"/>
        <dbReference type="Rhea" id="RHEA-COMP:11604"/>
        <dbReference type="ChEBI" id="CHEBI:15378"/>
        <dbReference type="ChEBI" id="CHEBI:29999"/>
        <dbReference type="ChEBI" id="CHEBI:30616"/>
        <dbReference type="ChEBI" id="CHEBI:83421"/>
        <dbReference type="ChEBI" id="CHEBI:456216"/>
        <dbReference type="EC" id="2.7.11.1"/>
    </reaction>
</comment>
<evidence type="ECO:0000256" key="8">
    <source>
        <dbReference type="ARBA" id="ARBA00022777"/>
    </source>
</evidence>
<evidence type="ECO:0000256" key="9">
    <source>
        <dbReference type="ARBA" id="ARBA00022840"/>
    </source>
</evidence>
<feature type="compositionally biased region" description="Basic and acidic residues" evidence="14">
    <location>
        <begin position="606"/>
        <end position="626"/>
    </location>
</feature>
<accession>A0AAD1U189</accession>
<feature type="compositionally biased region" description="Basic and acidic residues" evidence="14">
    <location>
        <begin position="493"/>
        <end position="511"/>
    </location>
</feature>
<dbReference type="EMBL" id="CAMPGE010001387">
    <property type="protein sequence ID" value="CAI2360171.1"/>
    <property type="molecule type" value="Genomic_DNA"/>
</dbReference>
<feature type="binding site" evidence="13">
    <location>
        <position position="41"/>
    </location>
    <ligand>
        <name>ATP</name>
        <dbReference type="ChEBI" id="CHEBI:30616"/>
    </ligand>
</feature>
<keyword evidence="17" id="KW-1185">Reference proteome</keyword>
<organism evidence="16 17">
    <name type="scientific">Euplotes crassus</name>
    <dbReference type="NCBI Taxonomy" id="5936"/>
    <lineage>
        <taxon>Eukaryota</taxon>
        <taxon>Sar</taxon>
        <taxon>Alveolata</taxon>
        <taxon>Ciliophora</taxon>
        <taxon>Intramacronucleata</taxon>
        <taxon>Spirotrichea</taxon>
        <taxon>Hypotrichia</taxon>
        <taxon>Euplotida</taxon>
        <taxon>Euplotidae</taxon>
        <taxon>Moneuplotes</taxon>
    </lineage>
</organism>
<dbReference type="PANTHER" id="PTHR44899">
    <property type="entry name" value="CAMK FAMILY PROTEIN KINASE"/>
    <property type="match status" value="1"/>
</dbReference>
<feature type="compositionally biased region" description="Basic and acidic residues" evidence="14">
    <location>
        <begin position="947"/>
        <end position="957"/>
    </location>
</feature>
<dbReference type="SUPFAM" id="SSF56112">
    <property type="entry name" value="Protein kinase-like (PK-like)"/>
    <property type="match status" value="1"/>
</dbReference>
<keyword evidence="5" id="KW-0808">Transferase</keyword>
<evidence type="ECO:0000313" key="17">
    <source>
        <dbReference type="Proteomes" id="UP001295684"/>
    </source>
</evidence>
<dbReference type="InterPro" id="IPR011009">
    <property type="entry name" value="Kinase-like_dom_sf"/>
</dbReference>
<comment type="caution">
    <text evidence="16">The sequence shown here is derived from an EMBL/GenBank/DDBJ whole genome shotgun (WGS) entry which is preliminary data.</text>
</comment>
<evidence type="ECO:0000256" key="12">
    <source>
        <dbReference type="ARBA" id="ARBA00048679"/>
    </source>
</evidence>
<dbReference type="InterPro" id="IPR000719">
    <property type="entry name" value="Prot_kinase_dom"/>
</dbReference>
<keyword evidence="9 13" id="KW-0067">ATP-binding</keyword>
<sequence>MTHVKNKSSVQYKIIRLIGEGSFGKAYLVEVVGDGSKCVIKEMSIEKMSKQEKRETLQEAKLLEALDHPNIVKFREVYKTKKGKLHIVMDYADGGDLGGRIKGQRGRHFSEDQVLDWFTQICLGMKHIHDRKILHRDIKAQNIFLTKSGMVKIGDLGIARVLSRTNECVKTMVGTPYYLSPEIVQNKPYNFKSDVWAMGVLLYELCALKPPFDGTSLQMLGMRITRGNYTNLPKIFSSSLQSLVKKMLNISTYKRPSVYQILKEDIIQDRIQTFLSKSILKDEFSHTIFHKQQIFAKDGKINKLEANGDGKNMLPIEPKKEDKKIAAPIKNFTPQIEKPQISSGYNNNRPASSVSTPANNYHYNNKNKGGYQVGYNKPNYDAPKPRPKYTPPQISAEEKRRREQKEREREEQRRLAQERDRKEKEAQKQLEKQRLAQWRKDYEEKQKRDYLKKQKEEAERQKEIMRVKEYNMKVAAERKKVEQKQRSNMYHQARLEAELNKKRHLEQERKAANQIFGYYDEDQPKSSNRPSTSGHKRQDKAGDLSNNKKNIQYQKKAYNREPMRSDRPASGMVSKHPGSQVPSSYYDPPPKAEKPSSKGPSLEDFFPAKKPLDKIRKPDYKPELKKPPKTTPVQSRVPPTVDHTPKPKPQQQEVAQETIPYNMKNTNQKINALDQLNDLIGDITDMTIMKEDNHPKEEPAYNPPSYKPPAQEDFEKYKQESKGTGIVMSFYEDEKPKKKPMLSSMKKKKRPQWKSNQSVLEPKTNITAFDDAPSEDLGIHRVDSMKTRDEILDSQRKIRNELKKKNKKKKKSKQFECVFVGDQAGVSDYTPPQVEERKVDIPKPEPPKIISTVEKIKAEAPQPKPKRVKKQWKRQEKVTPKAVEDRSQERKQWNKPSEVPNIDAEEEEFEVVHVKQNSEESVIPPKIAEIVPQNSVETSKSAQPSREVSKVQEIEPVRDSPYYVEPNMAEGYDAEYNQVERMLMDMKMNLLGNITDDGSNLNEMSTDDDSSWTKPKLEKSQREEREDSPEESQDEDRDDFSFEETVLAVEKPKEAEPEVDPEIEKQMKSCTFGGDIAEVMKQEESKYIGEKIDHDLETYNTFDRIKEYLEEEIGEEILTKAHPILKEFGDDILYEKNIPKVVEKLSGIVKEDEVIKYLHFFATLIFFENQKESLSQGKDKKDEQERPQSKKISNQKTKPSFNVQSFKDKPEDEEVDNIFKNYSNQNPAFDATANFGA</sequence>
<feature type="compositionally biased region" description="Basic and acidic residues" evidence="14">
    <location>
        <begin position="1015"/>
        <end position="1025"/>
    </location>
</feature>
<feature type="compositionally biased region" description="Low complexity" evidence="14">
    <location>
        <begin position="359"/>
        <end position="370"/>
    </location>
</feature>
<proteinExistence type="inferred from homology"/>
<dbReference type="GO" id="GO:0005524">
    <property type="term" value="F:ATP binding"/>
    <property type="evidence" value="ECO:0007669"/>
    <property type="project" value="UniProtKB-UniRule"/>
</dbReference>
<dbReference type="InterPro" id="IPR051131">
    <property type="entry name" value="NEK_Ser/Thr_kinase_NIMA"/>
</dbReference>
<dbReference type="AlphaFoldDB" id="A0AAD1U189"/>
<dbReference type="FunFam" id="1.10.510.10:FF:000172">
    <property type="entry name" value="serine/threonine-protein kinase Nek1 isoform X1"/>
    <property type="match status" value="1"/>
</dbReference>
<keyword evidence="8" id="KW-0418">Kinase</keyword>
<gene>
    <name evidence="16" type="ORF">ECRASSUSDP1_LOCUS1469</name>
</gene>
<protein>
    <recommendedName>
        <fullName evidence="3">non-specific serine/threonine protein kinase</fullName>
        <ecNumber evidence="3">2.7.11.1</ecNumber>
    </recommendedName>
</protein>
<feature type="region of interest" description="Disordered" evidence="14">
    <location>
        <begin position="728"/>
        <end position="772"/>
    </location>
</feature>
<feature type="region of interest" description="Disordered" evidence="14">
    <location>
        <begin position="331"/>
        <end position="434"/>
    </location>
</feature>
<feature type="region of interest" description="Disordered" evidence="14">
    <location>
        <begin position="997"/>
        <end position="1041"/>
    </location>
</feature>
<dbReference type="PROSITE" id="PS50011">
    <property type="entry name" value="PROTEIN_KINASE_DOM"/>
    <property type="match status" value="1"/>
</dbReference>
<comment type="similarity">
    <text evidence="2">Belongs to the protein kinase superfamily. NEK Ser/Thr protein kinase family. NIMA subfamily.</text>
</comment>
<name>A0AAD1U189_EUPCR</name>
<evidence type="ECO:0000259" key="15">
    <source>
        <dbReference type="PROSITE" id="PS50011"/>
    </source>
</evidence>
<evidence type="ECO:0000256" key="5">
    <source>
        <dbReference type="ARBA" id="ARBA00022679"/>
    </source>
</evidence>
<feature type="domain" description="Protein kinase" evidence="15">
    <location>
        <begin position="12"/>
        <end position="275"/>
    </location>
</feature>
<feature type="compositionally biased region" description="Basic residues" evidence="14">
    <location>
        <begin position="737"/>
        <end position="752"/>
    </location>
</feature>
<dbReference type="PANTHER" id="PTHR44899:SF3">
    <property type="entry name" value="SERINE_THREONINE-PROTEIN KINASE NEK1"/>
    <property type="match status" value="1"/>
</dbReference>
<keyword evidence="4" id="KW-0723">Serine/threonine-protein kinase</keyword>
<evidence type="ECO:0000256" key="6">
    <source>
        <dbReference type="ARBA" id="ARBA00022723"/>
    </source>
</evidence>
<evidence type="ECO:0000256" key="10">
    <source>
        <dbReference type="ARBA" id="ARBA00022842"/>
    </source>
</evidence>
<reference evidence="16" key="1">
    <citation type="submission" date="2023-07" db="EMBL/GenBank/DDBJ databases">
        <authorList>
            <consortium name="AG Swart"/>
            <person name="Singh M."/>
            <person name="Singh A."/>
            <person name="Seah K."/>
            <person name="Emmerich C."/>
        </authorList>
    </citation>
    <scope>NUCLEOTIDE SEQUENCE</scope>
    <source>
        <strain evidence="16">DP1</strain>
    </source>
</reference>
<dbReference type="PROSITE" id="PS00107">
    <property type="entry name" value="PROTEIN_KINASE_ATP"/>
    <property type="match status" value="1"/>
</dbReference>
<dbReference type="FunFam" id="3.30.200.20:FF:000097">
    <property type="entry name" value="Probable serine/threonine-protein kinase nek1"/>
    <property type="match status" value="1"/>
</dbReference>
<feature type="compositionally biased region" description="Acidic residues" evidence="14">
    <location>
        <begin position="1026"/>
        <end position="1041"/>
    </location>
</feature>
<feature type="compositionally biased region" description="Polar residues" evidence="14">
    <location>
        <begin position="544"/>
        <end position="553"/>
    </location>
</feature>
<feature type="compositionally biased region" description="Polar residues" evidence="14">
    <location>
        <begin position="934"/>
        <end position="946"/>
    </location>
</feature>
<feature type="region of interest" description="Disordered" evidence="14">
    <location>
        <begin position="1175"/>
        <end position="1211"/>
    </location>
</feature>
<dbReference type="SMART" id="SM00220">
    <property type="entry name" value="S_TKc"/>
    <property type="match status" value="1"/>
</dbReference>